<evidence type="ECO:0000313" key="1">
    <source>
        <dbReference type="EMBL" id="GME71921.1"/>
    </source>
</evidence>
<gene>
    <name evidence="1" type="ORF">Amon02_000076800</name>
</gene>
<evidence type="ECO:0000313" key="2">
    <source>
        <dbReference type="Proteomes" id="UP001165064"/>
    </source>
</evidence>
<protein>
    <submittedName>
        <fullName evidence="1">Unnamed protein product</fullName>
    </submittedName>
</protein>
<name>A0ACB5SST2_AMBMO</name>
<sequence length="126" mass="14955">MDAESFFSQASDLLTRETFARFISKRLEAPNVCYKTLLSYVRAWFDIVTSNDDFDVFPSGFNDNKLNSMLHDFPPNEFDSKIEKLQDTHTQEKLEEDHFHHTYKRYSEPLSYPVVHAYWSTAYILR</sequence>
<dbReference type="Proteomes" id="UP001165064">
    <property type="component" value="Unassembled WGS sequence"/>
</dbReference>
<organism evidence="1 2">
    <name type="scientific">Ambrosiozyma monospora</name>
    <name type="common">Yeast</name>
    <name type="synonym">Endomycopsis monosporus</name>
    <dbReference type="NCBI Taxonomy" id="43982"/>
    <lineage>
        <taxon>Eukaryota</taxon>
        <taxon>Fungi</taxon>
        <taxon>Dikarya</taxon>
        <taxon>Ascomycota</taxon>
        <taxon>Saccharomycotina</taxon>
        <taxon>Pichiomycetes</taxon>
        <taxon>Pichiales</taxon>
        <taxon>Pichiaceae</taxon>
        <taxon>Ambrosiozyma</taxon>
    </lineage>
</organism>
<reference evidence="1" key="1">
    <citation type="submission" date="2023-04" db="EMBL/GenBank/DDBJ databases">
        <title>Ambrosiozyma monospora NBRC 10751.</title>
        <authorList>
            <person name="Ichikawa N."/>
            <person name="Sato H."/>
            <person name="Tonouchi N."/>
        </authorList>
    </citation>
    <scope>NUCLEOTIDE SEQUENCE</scope>
    <source>
        <strain evidence="1">NBRC 10751</strain>
    </source>
</reference>
<comment type="caution">
    <text evidence="1">The sequence shown here is derived from an EMBL/GenBank/DDBJ whole genome shotgun (WGS) entry which is preliminary data.</text>
</comment>
<accession>A0ACB5SST2</accession>
<dbReference type="EMBL" id="BSXS01000307">
    <property type="protein sequence ID" value="GME71921.1"/>
    <property type="molecule type" value="Genomic_DNA"/>
</dbReference>
<proteinExistence type="predicted"/>
<keyword evidence="2" id="KW-1185">Reference proteome</keyword>